<feature type="region of interest" description="Disordered" evidence="1">
    <location>
        <begin position="554"/>
        <end position="573"/>
    </location>
</feature>
<feature type="compositionally biased region" description="Basic residues" evidence="1">
    <location>
        <begin position="352"/>
        <end position="363"/>
    </location>
</feature>
<feature type="compositionally biased region" description="Acidic residues" evidence="1">
    <location>
        <begin position="421"/>
        <end position="433"/>
    </location>
</feature>
<evidence type="ECO:0000313" key="2">
    <source>
        <dbReference type="EMBL" id="KAK8729065.1"/>
    </source>
</evidence>
<feature type="compositionally biased region" description="Basic residues" evidence="1">
    <location>
        <begin position="474"/>
        <end position="493"/>
    </location>
</feature>
<name>A0AAW0WDG0_CHEQU</name>
<gene>
    <name evidence="2" type="ORF">OTU49_008611</name>
</gene>
<feature type="compositionally biased region" description="Polar residues" evidence="1">
    <location>
        <begin position="1174"/>
        <end position="1187"/>
    </location>
</feature>
<feature type="region of interest" description="Disordered" evidence="1">
    <location>
        <begin position="244"/>
        <end position="547"/>
    </location>
</feature>
<organism evidence="2 3">
    <name type="scientific">Cherax quadricarinatus</name>
    <name type="common">Australian red claw crayfish</name>
    <dbReference type="NCBI Taxonomy" id="27406"/>
    <lineage>
        <taxon>Eukaryota</taxon>
        <taxon>Metazoa</taxon>
        <taxon>Ecdysozoa</taxon>
        <taxon>Arthropoda</taxon>
        <taxon>Crustacea</taxon>
        <taxon>Multicrustacea</taxon>
        <taxon>Malacostraca</taxon>
        <taxon>Eumalacostraca</taxon>
        <taxon>Eucarida</taxon>
        <taxon>Decapoda</taxon>
        <taxon>Pleocyemata</taxon>
        <taxon>Astacidea</taxon>
        <taxon>Parastacoidea</taxon>
        <taxon>Parastacidae</taxon>
        <taxon>Cherax</taxon>
    </lineage>
</organism>
<dbReference type="PANTHER" id="PTHR14740:SF3">
    <property type="entry name" value="CASPASE ACTIVITY AND APOPTOSIS INHIBITOR 1"/>
    <property type="match status" value="1"/>
</dbReference>
<feature type="compositionally biased region" description="Low complexity" evidence="1">
    <location>
        <begin position="1355"/>
        <end position="1368"/>
    </location>
</feature>
<feature type="region of interest" description="Disordered" evidence="1">
    <location>
        <begin position="1349"/>
        <end position="1389"/>
    </location>
</feature>
<feature type="region of interest" description="Disordered" evidence="1">
    <location>
        <begin position="1174"/>
        <end position="1241"/>
    </location>
</feature>
<feature type="compositionally biased region" description="Basic and acidic residues" evidence="1">
    <location>
        <begin position="253"/>
        <end position="285"/>
    </location>
</feature>
<feature type="region of interest" description="Disordered" evidence="1">
    <location>
        <begin position="918"/>
        <end position="938"/>
    </location>
</feature>
<feature type="compositionally biased region" description="Basic and acidic residues" evidence="1">
    <location>
        <begin position="409"/>
        <end position="420"/>
    </location>
</feature>
<keyword evidence="3" id="KW-1185">Reference proteome</keyword>
<feature type="compositionally biased region" description="Low complexity" evidence="1">
    <location>
        <begin position="441"/>
        <end position="473"/>
    </location>
</feature>
<comment type="caution">
    <text evidence="2">The sequence shown here is derived from an EMBL/GenBank/DDBJ whole genome shotgun (WGS) entry which is preliminary data.</text>
</comment>
<accession>A0AAW0WDG0</accession>
<feature type="compositionally biased region" description="Basic and acidic residues" evidence="1">
    <location>
        <begin position="1282"/>
        <end position="1300"/>
    </location>
</feature>
<feature type="compositionally biased region" description="Basic and acidic residues" evidence="1">
    <location>
        <begin position="364"/>
        <end position="396"/>
    </location>
</feature>
<evidence type="ECO:0000256" key="1">
    <source>
        <dbReference type="SAM" id="MobiDB-lite"/>
    </source>
</evidence>
<dbReference type="InterPro" id="IPR038991">
    <property type="entry name" value="CAAP1"/>
</dbReference>
<protein>
    <submittedName>
        <fullName evidence="2">Uncharacterized protein</fullName>
    </submittedName>
</protein>
<feature type="compositionally biased region" description="Basic residues" evidence="1">
    <location>
        <begin position="1"/>
        <end position="17"/>
    </location>
</feature>
<feature type="compositionally biased region" description="Polar residues" evidence="1">
    <location>
        <begin position="1196"/>
        <end position="1206"/>
    </location>
</feature>
<feature type="compositionally biased region" description="Basic and acidic residues" evidence="1">
    <location>
        <begin position="127"/>
        <end position="143"/>
    </location>
</feature>
<dbReference type="Pfam" id="PF15335">
    <property type="entry name" value="CAAP1"/>
    <property type="match status" value="1"/>
</dbReference>
<reference evidence="2 3" key="1">
    <citation type="journal article" date="2024" name="BMC Genomics">
        <title>Genome assembly of redclaw crayfish (Cherax quadricarinatus) provides insights into its immune adaptation and hypoxia tolerance.</title>
        <authorList>
            <person name="Liu Z."/>
            <person name="Zheng J."/>
            <person name="Li H."/>
            <person name="Fang K."/>
            <person name="Wang S."/>
            <person name="He J."/>
            <person name="Zhou D."/>
            <person name="Weng S."/>
            <person name="Chi M."/>
            <person name="Gu Z."/>
            <person name="He J."/>
            <person name="Li F."/>
            <person name="Wang M."/>
        </authorList>
    </citation>
    <scope>NUCLEOTIDE SEQUENCE [LARGE SCALE GENOMIC DNA]</scope>
    <source>
        <strain evidence="2">ZL_2023a</strain>
    </source>
</reference>
<feature type="compositionally biased region" description="Basic and acidic residues" evidence="1">
    <location>
        <begin position="1014"/>
        <end position="1027"/>
    </location>
</feature>
<dbReference type="EMBL" id="JARKIK010000068">
    <property type="protein sequence ID" value="KAK8729065.1"/>
    <property type="molecule type" value="Genomic_DNA"/>
</dbReference>
<feature type="compositionally biased region" description="Basic and acidic residues" evidence="1">
    <location>
        <begin position="494"/>
        <end position="522"/>
    </location>
</feature>
<dbReference type="PANTHER" id="PTHR14740">
    <property type="entry name" value="CASPASE ACTIVITY AND APOPTOSIS INHIBITOR 1"/>
    <property type="match status" value="1"/>
</dbReference>
<evidence type="ECO:0000313" key="3">
    <source>
        <dbReference type="Proteomes" id="UP001445076"/>
    </source>
</evidence>
<sequence length="1389" mass="156398">MMKVKKNKMKKAKKKLKKGLENVGSESEGNTLDLNQKLYPLSHYVSDQEELVNHMFTTIRGSKLEAMLPPILRNIPVKELKKLCLHELRGMSKKRILCCINGQVMEGSSGSEEDEEEEKLEQQVAPEEDKAQENTPKEKRKSSSEQIPEGFLLKKIKVEPGLEDTREGQGPDTGKSVLELLELEMRARIIKTMLEKGDEGKKIAEDAIAAVMQSAKQITKEGNKVRNEKEPAVLETVAKNAFVSEAKSAVVTEGKETLQQKTIEKEVANEEKKGDKSNISKDERSGHRRHHRSRNDDSHKENKRGRNKRERSHSDRSDGGGHRKRSKEIVNLDRHVQKKKKITRKEFEERMKRAKKNRTYRQRKTSEDEEKVREKDESEAKKEGLNKDQENGKTELVKSGMEGEASQSKPEEASGEVSEKEEGELDSNEEEEGACTPSGVSSVSSYSSSPSSLRKSYSSRSRSRSYSRSCSRSPIRRKRRRRRRSYTRSRTRSKSQERKNKGEGKRSYERQNRELVKNDSIGRRGSVKIPPVNTKENKEDEENWGQKCDIEFVDSEEDFDDSPTKETAGKKPLSISKSQIIERASISFSLQKKPAPNITPSIDLDDLPLKQSRLSGKTTDISSGIGIIEMPKCIKKANEEIVISSDSDSEKPIITITTRKNKKVIDTAKQVASKQTVPFPKKDKMTKSQPEVKIVAEQKNKIDESVATSLIATAKHHKNVENIEDSKKLNSDSVDTTDFNTQLQNKSEFTVDIDENEDIINLCQTAMQGLKLHSVDTSKIQVKIGKGVSVAMEVPTVSDKNSDMQIDGEKIIVDSSEKEMKDASHTLNSKMGNSDVPIVNKQDDQEVMIAERGRAEPPEISHSISKLINRQENHDSDNINITCKAANIIESESVTLASRKSISLAVSCDSDEYLTTGEASKNDLNNRDNGGTAQQDVTTKTHEICTEVRVSENGADKEHYLQEHEDRMREHSFMIDSQSKECIAKGIKEIHEGYNNTSEEYLKEGEKQLAATEEDSRNKESENTEDKFIEYKVREEPTLCSNSVEDQTFTEEEKGNGSDTTVEIPEDEIPAETIRIETGLIRRRVLRHQKVEMQMPGVSWTRKERKKKEKSRNTLVMEGIGFLKNTLTENAQNSPLTENENASLKINKSDERLEIKETDSSNIASLNETNNSFFSEDITPSYSTMQSPKDVEKEIATSSPDAQNYQDFDPKSDEKSQKRSDQETEIIGVIETSKDSNSDNIDDIELGGSSWSMRWLQSEKVQKVVTSSKMLSRVRKKIQKKDKATKIVTEKVEEPPRKPVEPLVPVIGSIEEYERLFGTTVKKDADETSKSPGTTLQATVKQVEQTSQYCAGQDNAPAPNTAAAPTFGSDDEGEDSEEEALWSKILGKG</sequence>
<dbReference type="GO" id="GO:0042981">
    <property type="term" value="P:regulation of apoptotic process"/>
    <property type="evidence" value="ECO:0007669"/>
    <property type="project" value="InterPro"/>
</dbReference>
<feature type="compositionally biased region" description="Polar residues" evidence="1">
    <location>
        <begin position="927"/>
        <end position="938"/>
    </location>
</feature>
<dbReference type="Proteomes" id="UP001445076">
    <property type="component" value="Unassembled WGS sequence"/>
</dbReference>
<feature type="compositionally biased region" description="Acidic residues" evidence="1">
    <location>
        <begin position="1369"/>
        <end position="1380"/>
    </location>
</feature>
<proteinExistence type="predicted"/>
<feature type="compositionally biased region" description="Basic and acidic residues" evidence="1">
    <location>
        <begin position="1208"/>
        <end position="1222"/>
    </location>
</feature>
<feature type="region of interest" description="Disordered" evidence="1">
    <location>
        <begin position="1"/>
        <end position="31"/>
    </location>
</feature>
<feature type="region of interest" description="Disordered" evidence="1">
    <location>
        <begin position="1001"/>
        <end position="1027"/>
    </location>
</feature>
<feature type="compositionally biased region" description="Basic and acidic residues" evidence="1">
    <location>
        <begin position="312"/>
        <end position="335"/>
    </location>
</feature>
<feature type="region of interest" description="Disordered" evidence="1">
    <location>
        <begin position="1282"/>
        <end position="1303"/>
    </location>
</feature>
<feature type="region of interest" description="Disordered" evidence="1">
    <location>
        <begin position="106"/>
        <end position="146"/>
    </location>
</feature>
<feature type="compositionally biased region" description="Basic residues" evidence="1">
    <location>
        <begin position="301"/>
        <end position="311"/>
    </location>
</feature>